<reference evidence="1 2" key="1">
    <citation type="journal article" date="2019" name="Sci. Rep.">
        <title>Orb-weaving spider Araneus ventricosus genome elucidates the spidroin gene catalogue.</title>
        <authorList>
            <person name="Kono N."/>
            <person name="Nakamura H."/>
            <person name="Ohtoshi R."/>
            <person name="Moran D.A.P."/>
            <person name="Shinohara A."/>
            <person name="Yoshida Y."/>
            <person name="Fujiwara M."/>
            <person name="Mori M."/>
            <person name="Tomita M."/>
            <person name="Arakawa K."/>
        </authorList>
    </citation>
    <scope>NUCLEOTIDE SEQUENCE [LARGE SCALE GENOMIC DNA]</scope>
</reference>
<keyword evidence="2" id="KW-1185">Reference proteome</keyword>
<dbReference type="EMBL" id="BGPR01005483">
    <property type="protein sequence ID" value="GBN10596.1"/>
    <property type="molecule type" value="Genomic_DNA"/>
</dbReference>
<gene>
    <name evidence="1" type="ORF">AVEN_35357_1</name>
</gene>
<name>A0A4Y2LAJ3_ARAVE</name>
<dbReference type="Proteomes" id="UP000499080">
    <property type="component" value="Unassembled WGS sequence"/>
</dbReference>
<organism evidence="1 2">
    <name type="scientific">Araneus ventricosus</name>
    <name type="common">Orbweaver spider</name>
    <name type="synonym">Epeira ventricosa</name>
    <dbReference type="NCBI Taxonomy" id="182803"/>
    <lineage>
        <taxon>Eukaryota</taxon>
        <taxon>Metazoa</taxon>
        <taxon>Ecdysozoa</taxon>
        <taxon>Arthropoda</taxon>
        <taxon>Chelicerata</taxon>
        <taxon>Arachnida</taxon>
        <taxon>Araneae</taxon>
        <taxon>Araneomorphae</taxon>
        <taxon>Entelegynae</taxon>
        <taxon>Araneoidea</taxon>
        <taxon>Araneidae</taxon>
        <taxon>Araneus</taxon>
    </lineage>
</organism>
<proteinExistence type="predicted"/>
<evidence type="ECO:0000313" key="2">
    <source>
        <dbReference type="Proteomes" id="UP000499080"/>
    </source>
</evidence>
<comment type="caution">
    <text evidence="1">The sequence shown here is derived from an EMBL/GenBank/DDBJ whole genome shotgun (WGS) entry which is preliminary data.</text>
</comment>
<evidence type="ECO:0000313" key="1">
    <source>
        <dbReference type="EMBL" id="GBN10596.1"/>
    </source>
</evidence>
<dbReference type="AlphaFoldDB" id="A0A4Y2LAJ3"/>
<protein>
    <submittedName>
        <fullName evidence="1">Uncharacterized protein</fullName>
    </submittedName>
</protein>
<sequence length="198" mass="23013">MHKAGHSPSICSNPFGGFLNRPFLFQPIKFGEDLWATRSPRLLCRRLRRFQKGSPHPDFPRLTSTHTPHLPFCGFRFCERGSVRLTDYRISVLWSSGPNESPNRMEFQLFLCLHHFSSVSHIDERIWYLAFQISGSDLPKLSRIRLTQVGGKYTDRQKRAVFPDTSGENASAFAPFLRIRMGKNQICNFNAFFNRFKR</sequence>
<accession>A0A4Y2LAJ3</accession>